<comment type="caution">
    <text evidence="3">The sequence shown here is derived from an EMBL/GenBank/DDBJ whole genome shotgun (WGS) entry which is preliminary data.</text>
</comment>
<dbReference type="PANTHER" id="PTHR30290:SF19">
    <property type="entry name" value="ABC TRANSPORTER PERIPLASMIC BINDING PROTEIN"/>
    <property type="match status" value="1"/>
</dbReference>
<evidence type="ECO:0000259" key="2">
    <source>
        <dbReference type="Pfam" id="PF12793"/>
    </source>
</evidence>
<name>A0A848MDE3_9GAMM</name>
<dbReference type="InterPro" id="IPR025370">
    <property type="entry name" value="SgrR_HTH_N"/>
</dbReference>
<gene>
    <name evidence="3" type="ORF">GW590_04470</name>
</gene>
<dbReference type="GO" id="GO:0015833">
    <property type="term" value="P:peptide transport"/>
    <property type="evidence" value="ECO:0007669"/>
    <property type="project" value="TreeGrafter"/>
</dbReference>
<organism evidence="3 4">
    <name type="scientific">Rouxiella aceris</name>
    <dbReference type="NCBI Taxonomy" id="2703884"/>
    <lineage>
        <taxon>Bacteria</taxon>
        <taxon>Pseudomonadati</taxon>
        <taxon>Pseudomonadota</taxon>
        <taxon>Gammaproteobacteria</taxon>
        <taxon>Enterobacterales</taxon>
        <taxon>Yersiniaceae</taxon>
        <taxon>Rouxiella</taxon>
    </lineage>
</organism>
<dbReference type="InterPro" id="IPR000914">
    <property type="entry name" value="SBP_5_dom"/>
</dbReference>
<evidence type="ECO:0000313" key="3">
    <source>
        <dbReference type="EMBL" id="NMP26127.1"/>
    </source>
</evidence>
<dbReference type="AlphaFoldDB" id="A0A848MDE3"/>
<reference evidence="3 4" key="2">
    <citation type="submission" date="2020-06" db="EMBL/GenBank/DDBJ databases">
        <title>Polyphasic characterization of a Rahnella strain isolated from tree sap.</title>
        <authorList>
            <person name="Kim I.S."/>
        </authorList>
    </citation>
    <scope>NUCLEOTIDE SEQUENCE [LARGE SCALE GENOMIC DNA]</scope>
    <source>
        <strain evidence="3 4">SAP-1</strain>
    </source>
</reference>
<dbReference type="Proteomes" id="UP000585363">
    <property type="component" value="Unassembled WGS sequence"/>
</dbReference>
<accession>A0A848MDE3</accession>
<dbReference type="PANTHER" id="PTHR30290">
    <property type="entry name" value="PERIPLASMIC BINDING COMPONENT OF ABC TRANSPORTER"/>
    <property type="match status" value="1"/>
</dbReference>
<protein>
    <submittedName>
        <fullName evidence="3">SgrR family transcriptional regulator</fullName>
    </submittedName>
</protein>
<dbReference type="InterPro" id="IPR039424">
    <property type="entry name" value="SBP_5"/>
</dbReference>
<feature type="domain" description="Solute-binding protein family 5" evidence="1">
    <location>
        <begin position="164"/>
        <end position="302"/>
    </location>
</feature>
<sequence>MRLLHRLNQYQRLYQHVGPTLQSTTVAELAAIFFCSERHTRTLLSQWQQAGWIDWRAQAGRGKRAQITCLKTPEDLRSSCLQKLLNEGDHSAALQLSQLDPRHLNALFAPHLGGQWQADAPTLRIPFYRPLQNLDPQTLSGRAEQHLAHSLHAGLTRYITGVATPQPDLAHHWQILEQGSVWQFFLRSQLYWHNGEPLLVEQLCQLFARLRHTPRGQHSLANVVEISQPYALCLQFRLDTADYWLAHRLADLSCLLFHPDDPTLGAGPFKLAHFAPELVRLEQHPYYHLQHPYLSAIELWISAQLFAGEPKVSCQHPVSIFPGESSELARLSPVKRRTSLGFCYLAINLKNRHLSVAQAQKIIALIQDSGLLDNLPIDPSLVKRSREILPGWPLPARQTSQQDQVRLPAQLALLFHPPVELEWIAEALQALFATEGCQLTTQYHPGRLWDNGEHLASVDLLLGDRLIGEAPVATLENWLRQDPLWTEILDKNDLQEQQCRLLAIQQQPCATQREDHLREHFQQLMQQGSITPLFNYQYQVSAPPGVNGVELTAWGWFDFCQAWLPPPMGIA</sequence>
<dbReference type="EMBL" id="JAADJU010000002">
    <property type="protein sequence ID" value="NMP26127.1"/>
    <property type="molecule type" value="Genomic_DNA"/>
</dbReference>
<dbReference type="RefSeq" id="WP_169401825.1">
    <property type="nucleotide sequence ID" value="NZ_JAADJU010000002.1"/>
</dbReference>
<dbReference type="Pfam" id="PF00496">
    <property type="entry name" value="SBP_bac_5"/>
    <property type="match status" value="1"/>
</dbReference>
<reference evidence="3 4" key="1">
    <citation type="submission" date="2020-01" db="EMBL/GenBank/DDBJ databases">
        <authorList>
            <person name="Lee S.D."/>
        </authorList>
    </citation>
    <scope>NUCLEOTIDE SEQUENCE [LARGE SCALE GENOMIC DNA]</scope>
    <source>
        <strain evidence="3 4">SAP-1</strain>
    </source>
</reference>
<dbReference type="SUPFAM" id="SSF53850">
    <property type="entry name" value="Periplasmic binding protein-like II"/>
    <property type="match status" value="1"/>
</dbReference>
<dbReference type="Pfam" id="PF12793">
    <property type="entry name" value="SgrR_N"/>
    <property type="match status" value="1"/>
</dbReference>
<dbReference type="GO" id="GO:1904680">
    <property type="term" value="F:peptide transmembrane transporter activity"/>
    <property type="evidence" value="ECO:0007669"/>
    <property type="project" value="TreeGrafter"/>
</dbReference>
<evidence type="ECO:0000259" key="1">
    <source>
        <dbReference type="Pfam" id="PF00496"/>
    </source>
</evidence>
<feature type="domain" description="Transcriptional regulator SgrR N-terminal HTH" evidence="2">
    <location>
        <begin position="7"/>
        <end position="119"/>
    </location>
</feature>
<proteinExistence type="predicted"/>
<keyword evidence="4" id="KW-1185">Reference proteome</keyword>
<evidence type="ECO:0000313" key="4">
    <source>
        <dbReference type="Proteomes" id="UP000585363"/>
    </source>
</evidence>
<dbReference type="Gene3D" id="3.40.190.10">
    <property type="entry name" value="Periplasmic binding protein-like II"/>
    <property type="match status" value="1"/>
</dbReference>